<protein>
    <submittedName>
        <fullName evidence="8">GMC family oxidoreductase</fullName>
    </submittedName>
</protein>
<keyword evidence="3 5" id="KW-0285">Flavoprotein</keyword>
<dbReference type="Gene3D" id="3.50.50.60">
    <property type="entry name" value="FAD/NAD(P)-binding domain"/>
    <property type="match status" value="1"/>
</dbReference>
<dbReference type="Pfam" id="PF05199">
    <property type="entry name" value="GMC_oxred_C"/>
    <property type="match status" value="1"/>
</dbReference>
<evidence type="ECO:0000313" key="8">
    <source>
        <dbReference type="EMBL" id="MEX0469144.1"/>
    </source>
</evidence>
<accession>A0ABV3TC02</accession>
<keyword evidence="4 5" id="KW-0274">FAD</keyword>
<dbReference type="Proteomes" id="UP001556709">
    <property type="component" value="Unassembled WGS sequence"/>
</dbReference>
<comment type="caution">
    <text evidence="8">The sequence shown here is derived from an EMBL/GenBank/DDBJ whole genome shotgun (WGS) entry which is preliminary data.</text>
</comment>
<dbReference type="InterPro" id="IPR012132">
    <property type="entry name" value="GMC_OxRdtase"/>
</dbReference>
<dbReference type="EMBL" id="JBAKFM010000002">
    <property type="protein sequence ID" value="MEX0469144.1"/>
    <property type="molecule type" value="Genomic_DNA"/>
</dbReference>
<feature type="domain" description="Glucose-methanol-choline oxidoreductase N-terminal" evidence="7">
    <location>
        <begin position="262"/>
        <end position="276"/>
    </location>
</feature>
<dbReference type="PROSITE" id="PS00623">
    <property type="entry name" value="GMC_OXRED_1"/>
    <property type="match status" value="1"/>
</dbReference>
<evidence type="ECO:0000313" key="9">
    <source>
        <dbReference type="Proteomes" id="UP001556709"/>
    </source>
</evidence>
<evidence type="ECO:0000256" key="2">
    <source>
        <dbReference type="ARBA" id="ARBA00010790"/>
    </source>
</evidence>
<dbReference type="PROSITE" id="PS00624">
    <property type="entry name" value="GMC_OXRED_2"/>
    <property type="match status" value="1"/>
</dbReference>
<comment type="cofactor">
    <cofactor evidence="1">
        <name>FAD</name>
        <dbReference type="ChEBI" id="CHEBI:57692"/>
    </cofactor>
</comment>
<evidence type="ECO:0000259" key="6">
    <source>
        <dbReference type="PROSITE" id="PS00623"/>
    </source>
</evidence>
<dbReference type="SUPFAM" id="SSF54373">
    <property type="entry name" value="FAD-linked reductases, C-terminal domain"/>
    <property type="match status" value="1"/>
</dbReference>
<evidence type="ECO:0000256" key="4">
    <source>
        <dbReference type="ARBA" id="ARBA00022827"/>
    </source>
</evidence>
<organism evidence="8 9">
    <name type="scientific">Spiribacter pallidus</name>
    <dbReference type="NCBI Taxonomy" id="1987936"/>
    <lineage>
        <taxon>Bacteria</taxon>
        <taxon>Pseudomonadati</taxon>
        <taxon>Pseudomonadota</taxon>
        <taxon>Gammaproteobacteria</taxon>
        <taxon>Chromatiales</taxon>
        <taxon>Ectothiorhodospiraceae</taxon>
        <taxon>Spiribacter</taxon>
    </lineage>
</organism>
<dbReference type="Pfam" id="PF00732">
    <property type="entry name" value="GMC_oxred_N"/>
    <property type="match status" value="1"/>
</dbReference>
<evidence type="ECO:0000256" key="3">
    <source>
        <dbReference type="ARBA" id="ARBA00022630"/>
    </source>
</evidence>
<dbReference type="Gene3D" id="3.30.560.10">
    <property type="entry name" value="Glucose Oxidase, domain 3"/>
    <property type="match status" value="1"/>
</dbReference>
<dbReference type="InterPro" id="IPR036188">
    <property type="entry name" value="FAD/NAD-bd_sf"/>
</dbReference>
<proteinExistence type="inferred from homology"/>
<dbReference type="SUPFAM" id="SSF51905">
    <property type="entry name" value="FAD/NAD(P)-binding domain"/>
    <property type="match status" value="1"/>
</dbReference>
<evidence type="ECO:0000256" key="1">
    <source>
        <dbReference type="ARBA" id="ARBA00001974"/>
    </source>
</evidence>
<comment type="similarity">
    <text evidence="2 5">Belongs to the GMC oxidoreductase family.</text>
</comment>
<evidence type="ECO:0000256" key="5">
    <source>
        <dbReference type="RuleBase" id="RU003968"/>
    </source>
</evidence>
<reference evidence="8 9" key="1">
    <citation type="submission" date="2024-02" db="EMBL/GenBank/DDBJ databases">
        <title>New especies of Spiribacter isolated from saline water.</title>
        <authorList>
            <person name="Leon M.J."/>
            <person name="De La Haba R."/>
            <person name="Sanchez-Porro C."/>
            <person name="Ventosa A."/>
        </authorList>
    </citation>
    <scope>NUCLEOTIDE SEQUENCE [LARGE SCALE GENOMIC DNA]</scope>
    <source>
        <strain evidence="9">ag22IC6-390</strain>
    </source>
</reference>
<dbReference type="RefSeq" id="WP_367958622.1">
    <property type="nucleotide sequence ID" value="NZ_JBAKFK010000002.1"/>
</dbReference>
<dbReference type="PANTHER" id="PTHR11552:SF147">
    <property type="entry name" value="CHOLINE DEHYDROGENASE, MITOCHONDRIAL"/>
    <property type="match status" value="1"/>
</dbReference>
<evidence type="ECO:0000259" key="7">
    <source>
        <dbReference type="PROSITE" id="PS00624"/>
    </source>
</evidence>
<sequence>MADDTAAEWVGEYDYIVIGAGTAGCLLANRLSANPHRRVLLLEAGGKDRYPWIHIPVGYLYTLNNPRTDWCLKTEADPGLNGRALTYPRGRVLGGSSSINGMIYMRGQAADYESWVNAGNPGWGWAEVLEYFRRHEDHGFIADEWHGQGGEWRIERQRLSWPILEAFQQAAAEQGIPPVNDFNTGDNAGCGYFHVNQRKGVRVSAARAFLRPIRHRQNITVLTHAEVETLYRVNGRMTGVRFRQNGQRLRASAGAELIVAAGAVHSPALLQRSGIGAANALDALGIGVEQDLPGVGENLQDHLQLRTVYRIQGASTLNERVHRLSSRVLMGLEYALRRTGPLSMAPSQLGCFARSNPDQPRANLQYHVQPLSTDRLGDPLHPFPAITASVCNLRPESRGRVSLRDADPASTPCIEPHYLSTEGDRAVAVEAIRLTRRIMGSAALAAHQPAELLPGADIDSDEALAHAAGDVGTTIFHPVGTCAMGPSPETGAVVDARLRVHGVPGLRVVDASVMPTITSGNTNSPTLMIAEKAAEMILADAAS</sequence>
<dbReference type="InterPro" id="IPR007867">
    <property type="entry name" value="GMC_OxRtase_C"/>
</dbReference>
<keyword evidence="9" id="KW-1185">Reference proteome</keyword>
<dbReference type="PIRSF" id="PIRSF000137">
    <property type="entry name" value="Alcohol_oxidase"/>
    <property type="match status" value="1"/>
</dbReference>
<name>A0ABV3TC02_9GAMM</name>
<dbReference type="PANTHER" id="PTHR11552">
    <property type="entry name" value="GLUCOSE-METHANOL-CHOLINE GMC OXIDOREDUCTASE"/>
    <property type="match status" value="1"/>
</dbReference>
<gene>
    <name evidence="8" type="ORF">V6X73_05330</name>
</gene>
<dbReference type="InterPro" id="IPR000172">
    <property type="entry name" value="GMC_OxRdtase_N"/>
</dbReference>
<feature type="domain" description="Glucose-methanol-choline oxidoreductase N-terminal" evidence="6">
    <location>
        <begin position="90"/>
        <end position="113"/>
    </location>
</feature>